<evidence type="ECO:0000256" key="3">
    <source>
        <dbReference type="ARBA" id="ARBA00022692"/>
    </source>
</evidence>
<feature type="transmembrane region" description="Helical" evidence="6">
    <location>
        <begin position="158"/>
        <end position="180"/>
    </location>
</feature>
<dbReference type="InterPro" id="IPR050833">
    <property type="entry name" value="Poly_Biosynth_Transport"/>
</dbReference>
<keyword evidence="5 6" id="KW-0472">Membrane</keyword>
<dbReference type="AlphaFoldDB" id="A0A2H3KNS9"/>
<comment type="caution">
    <text evidence="7">The sequence shown here is derived from an EMBL/GenBank/DDBJ whole genome shotgun (WGS) entry which is preliminary data.</text>
</comment>
<evidence type="ECO:0000313" key="7">
    <source>
        <dbReference type="EMBL" id="PDV99807.1"/>
    </source>
</evidence>
<dbReference type="OrthoDB" id="143246at2"/>
<dbReference type="PANTHER" id="PTHR30250:SF11">
    <property type="entry name" value="O-ANTIGEN TRANSPORTER-RELATED"/>
    <property type="match status" value="1"/>
</dbReference>
<keyword evidence="4 6" id="KW-1133">Transmembrane helix</keyword>
<comment type="subcellular location">
    <subcellularLocation>
        <location evidence="1">Cell membrane</location>
        <topology evidence="1">Multi-pass membrane protein</topology>
    </subcellularLocation>
</comment>
<evidence type="ECO:0000256" key="4">
    <source>
        <dbReference type="ARBA" id="ARBA00022989"/>
    </source>
</evidence>
<dbReference type="PANTHER" id="PTHR30250">
    <property type="entry name" value="PST FAMILY PREDICTED COLANIC ACID TRANSPORTER"/>
    <property type="match status" value="1"/>
</dbReference>
<dbReference type="InterPro" id="IPR002797">
    <property type="entry name" value="Polysacc_synth"/>
</dbReference>
<feature type="transmembrane region" description="Helical" evidence="6">
    <location>
        <begin position="127"/>
        <end position="146"/>
    </location>
</feature>
<dbReference type="Proteomes" id="UP000220922">
    <property type="component" value="Unassembled WGS sequence"/>
</dbReference>
<sequence>MGSKDDKPPRQLGLSKIATNIGHTLGRQLLGFLFGLGTVVVIARVLGPEGNGQYAIALLLPTFLLTMLELGIGAANVYYVGGQVVRLHTAFKASLYIWIGLTCIGMLLGSLSVIFYADILFPGMPTLLLWLAILSFPSGLLQFYLGSLLQAVQDFRRYNLATISLPAMMFGVVSLLFVIGGGITSVMVALVLVQIVNVIIHYLLVRHHLRSDVNEMLKTEQDINHKQYTIQAAKYGIKAHGSGILTFINYRADLFLVNLILNPATAGIYVIAISLSEKLWFLSQSISTVLLPRLAELHHDDEIRKQLTPLIARWTLIFTTAGAIVLAIIAPSLIMILFGPAYRETLKPLLFLLPGIVSWSLVRILANDLASRGRPELNMYNMAVVVVINIVGNIVLIPRMGITGAALATTIAYLVACVIQVSMYAQVSKNSWYEVFLFNAYDAQIIHQLHLVLAKITRPKSVNP</sequence>
<proteinExistence type="predicted"/>
<feature type="transmembrane region" description="Helical" evidence="6">
    <location>
        <begin position="186"/>
        <end position="205"/>
    </location>
</feature>
<keyword evidence="2" id="KW-1003">Cell membrane</keyword>
<organism evidence="7 8">
    <name type="scientific">Candidatus Chloroploca asiatica</name>
    <dbReference type="NCBI Taxonomy" id="1506545"/>
    <lineage>
        <taxon>Bacteria</taxon>
        <taxon>Bacillati</taxon>
        <taxon>Chloroflexota</taxon>
        <taxon>Chloroflexia</taxon>
        <taxon>Chloroflexales</taxon>
        <taxon>Chloroflexineae</taxon>
        <taxon>Oscillochloridaceae</taxon>
        <taxon>Candidatus Chloroploca</taxon>
    </lineage>
</organism>
<keyword evidence="3 6" id="KW-0812">Transmembrane</keyword>
<evidence type="ECO:0000256" key="5">
    <source>
        <dbReference type="ARBA" id="ARBA00023136"/>
    </source>
</evidence>
<evidence type="ECO:0000256" key="2">
    <source>
        <dbReference type="ARBA" id="ARBA00022475"/>
    </source>
</evidence>
<dbReference type="RefSeq" id="WP_097651569.1">
    <property type="nucleotide sequence ID" value="NZ_LYXE01000063.1"/>
</dbReference>
<gene>
    <name evidence="7" type="ORF">A9Q02_00925</name>
</gene>
<protein>
    <submittedName>
        <fullName evidence="7">Uncharacterized protein</fullName>
    </submittedName>
</protein>
<feature type="transmembrane region" description="Helical" evidence="6">
    <location>
        <begin position="348"/>
        <end position="366"/>
    </location>
</feature>
<feature type="transmembrane region" description="Helical" evidence="6">
    <location>
        <begin position="316"/>
        <end position="342"/>
    </location>
</feature>
<feature type="transmembrane region" description="Helical" evidence="6">
    <location>
        <begin position="402"/>
        <end position="425"/>
    </location>
</feature>
<feature type="transmembrane region" description="Helical" evidence="6">
    <location>
        <begin position="93"/>
        <end position="115"/>
    </location>
</feature>
<feature type="transmembrane region" description="Helical" evidence="6">
    <location>
        <begin position="378"/>
        <end position="396"/>
    </location>
</feature>
<feature type="transmembrane region" description="Helical" evidence="6">
    <location>
        <begin position="53"/>
        <end position="81"/>
    </location>
</feature>
<evidence type="ECO:0000256" key="1">
    <source>
        <dbReference type="ARBA" id="ARBA00004651"/>
    </source>
</evidence>
<dbReference type="EMBL" id="LYXE01000063">
    <property type="protein sequence ID" value="PDV99807.1"/>
    <property type="molecule type" value="Genomic_DNA"/>
</dbReference>
<dbReference type="CDD" id="cd13128">
    <property type="entry name" value="MATE_Wzx_like"/>
    <property type="match status" value="1"/>
</dbReference>
<keyword evidence="8" id="KW-1185">Reference proteome</keyword>
<dbReference type="Pfam" id="PF01943">
    <property type="entry name" value="Polysacc_synt"/>
    <property type="match status" value="1"/>
</dbReference>
<dbReference type="GO" id="GO:0005886">
    <property type="term" value="C:plasma membrane"/>
    <property type="evidence" value="ECO:0007669"/>
    <property type="project" value="UniProtKB-SubCell"/>
</dbReference>
<reference evidence="7 8" key="1">
    <citation type="submission" date="2016-05" db="EMBL/GenBank/DDBJ databases">
        <authorList>
            <person name="Lavstsen T."/>
            <person name="Jespersen J.S."/>
        </authorList>
    </citation>
    <scope>NUCLEOTIDE SEQUENCE [LARGE SCALE GENOMIC DNA]</scope>
    <source>
        <strain evidence="7 8">B7-9</strain>
    </source>
</reference>
<feature type="transmembrane region" description="Helical" evidence="6">
    <location>
        <begin position="29"/>
        <end position="47"/>
    </location>
</feature>
<evidence type="ECO:0000313" key="8">
    <source>
        <dbReference type="Proteomes" id="UP000220922"/>
    </source>
</evidence>
<feature type="transmembrane region" description="Helical" evidence="6">
    <location>
        <begin position="254"/>
        <end position="273"/>
    </location>
</feature>
<accession>A0A2H3KNS9</accession>
<name>A0A2H3KNS9_9CHLR</name>
<evidence type="ECO:0000256" key="6">
    <source>
        <dbReference type="SAM" id="Phobius"/>
    </source>
</evidence>